<protein>
    <recommendedName>
        <fullName evidence="2">phosphoribosylglycinamide formyltransferase 1</fullName>
        <ecNumber evidence="2">2.1.2.2</ecNumber>
    </recommendedName>
    <alternativeName>
        <fullName evidence="7">5'-phosphoribosylglycinamide transformylase</fullName>
    </alternativeName>
    <alternativeName>
        <fullName evidence="6">GAR transformylase</fullName>
    </alternativeName>
</protein>
<dbReference type="KEGG" id="saqt:GJV85_02915"/>
<dbReference type="GO" id="GO:0005737">
    <property type="term" value="C:cytoplasm"/>
    <property type="evidence" value="ECO:0007669"/>
    <property type="project" value="TreeGrafter"/>
</dbReference>
<evidence type="ECO:0000256" key="7">
    <source>
        <dbReference type="ARBA" id="ARBA00041682"/>
    </source>
</evidence>
<evidence type="ECO:0000256" key="5">
    <source>
        <dbReference type="ARBA" id="ARBA00038440"/>
    </source>
</evidence>
<dbReference type="InterPro" id="IPR001555">
    <property type="entry name" value="GART_AS"/>
</dbReference>
<dbReference type="EMBL" id="CP046072">
    <property type="protein sequence ID" value="QSZ43049.1"/>
    <property type="molecule type" value="Genomic_DNA"/>
</dbReference>
<comment type="catalytic activity">
    <reaction evidence="8">
        <text>N(1)-(5-phospho-beta-D-ribosyl)glycinamide + (6R)-10-formyltetrahydrofolate = N(2)-formyl-N(1)-(5-phospho-beta-D-ribosyl)glycinamide + (6S)-5,6,7,8-tetrahydrofolate + H(+)</text>
        <dbReference type="Rhea" id="RHEA:15053"/>
        <dbReference type="ChEBI" id="CHEBI:15378"/>
        <dbReference type="ChEBI" id="CHEBI:57453"/>
        <dbReference type="ChEBI" id="CHEBI:143788"/>
        <dbReference type="ChEBI" id="CHEBI:147286"/>
        <dbReference type="ChEBI" id="CHEBI:195366"/>
        <dbReference type="EC" id="2.1.2.2"/>
    </reaction>
</comment>
<comment type="similarity">
    <text evidence="5">Belongs to the GART family.</text>
</comment>
<dbReference type="Pfam" id="PF00551">
    <property type="entry name" value="Formyl_trans_N"/>
    <property type="match status" value="1"/>
</dbReference>
<evidence type="ECO:0000256" key="2">
    <source>
        <dbReference type="ARBA" id="ARBA00012254"/>
    </source>
</evidence>
<evidence type="ECO:0000256" key="3">
    <source>
        <dbReference type="ARBA" id="ARBA00022679"/>
    </source>
</evidence>
<keyword evidence="3" id="KW-0808">Transferase</keyword>
<sequence>MENIAILASYNGSSFDSIYDAVQAKQLDLNIPLIITNNTNANVLNKARERNVDAFVINSKNVEDVDKEISQLLKKYNCKYVFLAGYMKKINPSITQNFTVLNSHPSLLPQYGGKGMYGSLVHQAVIKNAEPKSGVTLHEVNEEYDEGKIILQEELIIQEGETAEGLEIKIKELEKKVVVKGLKLLTSS</sequence>
<name>A0A975B2M3_9BACT</name>
<dbReference type="PANTHER" id="PTHR43369:SF2">
    <property type="entry name" value="PHOSPHORIBOSYLGLYCINAMIDE FORMYLTRANSFERASE"/>
    <property type="match status" value="1"/>
</dbReference>
<dbReference type="InterPro" id="IPR036477">
    <property type="entry name" value="Formyl_transf_N_sf"/>
</dbReference>
<evidence type="ECO:0000313" key="11">
    <source>
        <dbReference type="Proteomes" id="UP000671852"/>
    </source>
</evidence>
<reference evidence="10" key="2">
    <citation type="submission" date="2021-04" db="EMBL/GenBank/DDBJ databases">
        <title>Isolation and characterization of a novel species of the genus Sulfurimonas.</title>
        <authorList>
            <person name="Fukui M."/>
        </authorList>
    </citation>
    <scope>NUCLEOTIDE SEQUENCE</scope>
    <source>
        <strain evidence="10">H1576</strain>
    </source>
</reference>
<dbReference type="EC" id="2.1.2.2" evidence="2"/>
<dbReference type="GO" id="GO:0004644">
    <property type="term" value="F:phosphoribosylglycinamide formyltransferase activity"/>
    <property type="evidence" value="ECO:0007669"/>
    <property type="project" value="UniProtKB-EC"/>
</dbReference>
<keyword evidence="4" id="KW-0658">Purine biosynthesis</keyword>
<dbReference type="RefSeq" id="WP_207562379.1">
    <property type="nucleotide sequence ID" value="NZ_CP046072.1"/>
</dbReference>
<dbReference type="GO" id="GO:0006189">
    <property type="term" value="P:'de novo' IMP biosynthetic process"/>
    <property type="evidence" value="ECO:0007669"/>
    <property type="project" value="TreeGrafter"/>
</dbReference>
<evidence type="ECO:0000313" key="10">
    <source>
        <dbReference type="EMBL" id="QSZ43049.1"/>
    </source>
</evidence>
<dbReference type="PROSITE" id="PS00373">
    <property type="entry name" value="GART"/>
    <property type="match status" value="1"/>
</dbReference>
<keyword evidence="11" id="KW-1185">Reference proteome</keyword>
<dbReference type="AlphaFoldDB" id="A0A975B2M3"/>
<dbReference type="Proteomes" id="UP000671852">
    <property type="component" value="Chromosome"/>
</dbReference>
<evidence type="ECO:0000256" key="4">
    <source>
        <dbReference type="ARBA" id="ARBA00022755"/>
    </source>
</evidence>
<comment type="pathway">
    <text evidence="1">Purine metabolism; IMP biosynthesis via de novo pathway; N(2)-formyl-N(1)-(5-phospho-D-ribosyl)glycinamide from N(1)-(5-phospho-D-ribosyl)glycinamide (10-formyl THF route): step 1/1.</text>
</comment>
<feature type="domain" description="Formyl transferase N-terminal" evidence="9">
    <location>
        <begin position="3"/>
        <end position="180"/>
    </location>
</feature>
<gene>
    <name evidence="10" type="ORF">GJV85_02915</name>
</gene>
<dbReference type="Gene3D" id="3.40.50.170">
    <property type="entry name" value="Formyl transferase, N-terminal domain"/>
    <property type="match status" value="1"/>
</dbReference>
<dbReference type="InterPro" id="IPR002376">
    <property type="entry name" value="Formyl_transf_N"/>
</dbReference>
<dbReference type="SUPFAM" id="SSF53328">
    <property type="entry name" value="Formyltransferase"/>
    <property type="match status" value="1"/>
</dbReference>
<evidence type="ECO:0000259" key="9">
    <source>
        <dbReference type="Pfam" id="PF00551"/>
    </source>
</evidence>
<evidence type="ECO:0000256" key="6">
    <source>
        <dbReference type="ARBA" id="ARBA00041324"/>
    </source>
</evidence>
<accession>A0A975B2M3</accession>
<proteinExistence type="inferred from homology"/>
<organism evidence="10 11">
    <name type="scientific">Sulfurimonas aquatica</name>
    <dbReference type="NCBI Taxonomy" id="2672570"/>
    <lineage>
        <taxon>Bacteria</taxon>
        <taxon>Pseudomonadati</taxon>
        <taxon>Campylobacterota</taxon>
        <taxon>Epsilonproteobacteria</taxon>
        <taxon>Campylobacterales</taxon>
        <taxon>Sulfurimonadaceae</taxon>
        <taxon>Sulfurimonas</taxon>
    </lineage>
</organism>
<reference evidence="10" key="1">
    <citation type="submission" date="2019-11" db="EMBL/GenBank/DDBJ databases">
        <authorList>
            <person name="Kojima H."/>
        </authorList>
    </citation>
    <scope>NUCLEOTIDE SEQUENCE</scope>
    <source>
        <strain evidence="10">H1576</strain>
    </source>
</reference>
<dbReference type="PANTHER" id="PTHR43369">
    <property type="entry name" value="PHOSPHORIBOSYLGLYCINAMIDE FORMYLTRANSFERASE"/>
    <property type="match status" value="1"/>
</dbReference>
<evidence type="ECO:0000256" key="1">
    <source>
        <dbReference type="ARBA" id="ARBA00005054"/>
    </source>
</evidence>
<evidence type="ECO:0000256" key="8">
    <source>
        <dbReference type="ARBA" id="ARBA00047664"/>
    </source>
</evidence>